<dbReference type="EMBL" id="JAIGNO010000002">
    <property type="protein sequence ID" value="MBX7481878.1"/>
    <property type="molecule type" value="Genomic_DNA"/>
</dbReference>
<feature type="region of interest" description="Disordered" evidence="1">
    <location>
        <begin position="230"/>
        <end position="276"/>
    </location>
</feature>
<evidence type="ECO:0000313" key="3">
    <source>
        <dbReference type="Proteomes" id="UP000755104"/>
    </source>
</evidence>
<evidence type="ECO:0008006" key="4">
    <source>
        <dbReference type="Google" id="ProtNLM"/>
    </source>
</evidence>
<feature type="compositionally biased region" description="Basic and acidic residues" evidence="1">
    <location>
        <begin position="241"/>
        <end position="254"/>
    </location>
</feature>
<sequence length="444" mass="44683">MTFSIALPRSTETLSFAGSAESENGSKSGASQDIDGFADLLNQLASILPAMAVPSGDAKSAAGDRQTGELPTGKTLPPLPADAGKGGTERFRKMGLLGVPAAVMSGVVASPAIQIDARPGGAEAKAMPEAMLPGKLFASGPVDVDASTEQPAAGFQVRIAAADKPHDAKTRIELLTSLKEIAIRPHGPAAASQDKASADRLGQGAAATAAVPNPIDAKLATAPATGGQAPVQAALAAADGKPGEDKPATKEHASRVSATPSADTARSAQPTVATSFEQPIGTERLVAAAPRVAAADQFANVERVVEHLMAARQMDLSKPTAISVAHKEFGALTVTFDQSAGGMNVEIAADNREAQRALAAAMAGDRGTGRQHDTGGNSLPTANQSAPATADRGSSSGNFGAGTGHGGGHDSRPQHSEQRGRQGERAPSGNPQPAHTTGDGAHYA</sequence>
<organism evidence="2 3">
    <name type="scientific">Qipengyuania qiaonensis</name>
    <dbReference type="NCBI Taxonomy" id="2867240"/>
    <lineage>
        <taxon>Bacteria</taxon>
        <taxon>Pseudomonadati</taxon>
        <taxon>Pseudomonadota</taxon>
        <taxon>Alphaproteobacteria</taxon>
        <taxon>Sphingomonadales</taxon>
        <taxon>Erythrobacteraceae</taxon>
        <taxon>Qipengyuania</taxon>
    </lineage>
</organism>
<feature type="compositionally biased region" description="Basic and acidic residues" evidence="1">
    <location>
        <begin position="407"/>
        <end position="424"/>
    </location>
</feature>
<feature type="compositionally biased region" description="Polar residues" evidence="1">
    <location>
        <begin position="374"/>
        <end position="396"/>
    </location>
</feature>
<accession>A0ABS7J4Q9</accession>
<gene>
    <name evidence="2" type="ORF">K3174_04995</name>
</gene>
<name>A0ABS7J4Q9_9SPHN</name>
<dbReference type="Proteomes" id="UP000755104">
    <property type="component" value="Unassembled WGS sequence"/>
</dbReference>
<feature type="compositionally biased region" description="Polar residues" evidence="1">
    <location>
        <begin position="256"/>
        <end position="276"/>
    </location>
</feature>
<comment type="caution">
    <text evidence="2">The sequence shown here is derived from an EMBL/GenBank/DDBJ whole genome shotgun (WGS) entry which is preliminary data.</text>
</comment>
<evidence type="ECO:0000256" key="1">
    <source>
        <dbReference type="SAM" id="MobiDB-lite"/>
    </source>
</evidence>
<keyword evidence="3" id="KW-1185">Reference proteome</keyword>
<feature type="region of interest" description="Disordered" evidence="1">
    <location>
        <begin position="186"/>
        <end position="205"/>
    </location>
</feature>
<protein>
    <recommendedName>
        <fullName evidence="4">Flagellar hook-length control protein FliK</fullName>
    </recommendedName>
</protein>
<proteinExistence type="predicted"/>
<reference evidence="2 3" key="1">
    <citation type="submission" date="2021-08" db="EMBL/GenBank/DDBJ databases">
        <title>Comparative Genomics Analysis of the Genus Qipengyuania Reveals Extensive Genetic Diversity and Metabolic Versatility, Including the Description of Fifteen Novel Species.</title>
        <authorList>
            <person name="Liu Y."/>
        </authorList>
    </citation>
    <scope>NUCLEOTIDE SEQUENCE [LARGE SCALE GENOMIC DNA]</scope>
    <source>
        <strain evidence="2 3">6D47A</strain>
    </source>
</reference>
<feature type="region of interest" description="Disordered" evidence="1">
    <location>
        <begin position="55"/>
        <end position="87"/>
    </location>
</feature>
<dbReference type="RefSeq" id="WP_221556246.1">
    <property type="nucleotide sequence ID" value="NZ_JAIGNO010000002.1"/>
</dbReference>
<feature type="region of interest" description="Disordered" evidence="1">
    <location>
        <begin position="358"/>
        <end position="444"/>
    </location>
</feature>
<evidence type="ECO:0000313" key="2">
    <source>
        <dbReference type="EMBL" id="MBX7481878.1"/>
    </source>
</evidence>